<dbReference type="GeneTree" id="ENSGT00940000165235"/>
<dbReference type="Pfam" id="PF02793">
    <property type="entry name" value="HRM"/>
    <property type="match status" value="1"/>
</dbReference>
<reference evidence="3" key="2">
    <citation type="submission" date="2025-09" db="UniProtKB">
        <authorList>
            <consortium name="Ensembl"/>
        </authorList>
    </citation>
    <scope>IDENTIFICATION</scope>
</reference>
<dbReference type="AlphaFoldDB" id="A0A8C2YYU6"/>
<accession>A0A8C2YYU6</accession>
<dbReference type="Ensembl" id="ENSCLMT00005007920.1">
    <property type="protein sequence ID" value="ENSCLMP00005007409.1"/>
    <property type="gene ID" value="ENSCLMG00005003879.1"/>
</dbReference>
<dbReference type="InterPro" id="IPR036445">
    <property type="entry name" value="GPCR_2_extracell_dom_sf"/>
</dbReference>
<dbReference type="GO" id="GO:0001635">
    <property type="term" value="F:calcitonin gene-related peptide receptor activity"/>
    <property type="evidence" value="ECO:0007669"/>
    <property type="project" value="TreeGrafter"/>
</dbReference>
<dbReference type="Proteomes" id="UP000694565">
    <property type="component" value="Unplaced"/>
</dbReference>
<dbReference type="InterPro" id="IPR050332">
    <property type="entry name" value="GPCR_2"/>
</dbReference>
<keyword evidence="4" id="KW-1185">Reference proteome</keyword>
<protein>
    <recommendedName>
        <fullName evidence="2">G-protein coupled receptors family 2 profile 1 domain-containing protein</fullName>
    </recommendedName>
</protein>
<sequence>LKFSFVSACLTVALFLFFSNLPLKLLLAASNEDEYQDHLNHRGEYKSTRNEIATAQYECFQRILKEPQRPVCNATWDGWLCWEETDAGHTEQSCPDYFKDFDPHVCSETGEWGRHPQSNRTWTNFTNCRANTIHHGKVRRGKNTPKYVNHRRLFFLSLPGHLQAAHVHPPVPVELQLLLDAV</sequence>
<evidence type="ECO:0000259" key="2">
    <source>
        <dbReference type="PROSITE" id="PS50227"/>
    </source>
</evidence>
<dbReference type="SMART" id="SM00008">
    <property type="entry name" value="HormR"/>
    <property type="match status" value="1"/>
</dbReference>
<feature type="chain" id="PRO_5034188977" description="G-protein coupled receptors family 2 profile 1 domain-containing protein" evidence="1">
    <location>
        <begin position="29"/>
        <end position="182"/>
    </location>
</feature>
<evidence type="ECO:0000256" key="1">
    <source>
        <dbReference type="SAM" id="SignalP"/>
    </source>
</evidence>
<evidence type="ECO:0000313" key="4">
    <source>
        <dbReference type="Proteomes" id="UP000694565"/>
    </source>
</evidence>
<dbReference type="GO" id="GO:0001605">
    <property type="term" value="F:adrenomedullin receptor activity"/>
    <property type="evidence" value="ECO:0007669"/>
    <property type="project" value="TreeGrafter"/>
</dbReference>
<dbReference type="GO" id="GO:0005886">
    <property type="term" value="C:plasma membrane"/>
    <property type="evidence" value="ECO:0007669"/>
    <property type="project" value="TreeGrafter"/>
</dbReference>
<gene>
    <name evidence="3" type="primary">calcrlb</name>
</gene>
<dbReference type="GO" id="GO:0007189">
    <property type="term" value="P:adenylate cyclase-activating G protein-coupled receptor signaling pathway"/>
    <property type="evidence" value="ECO:0007669"/>
    <property type="project" value="TreeGrafter"/>
</dbReference>
<organism evidence="3 4">
    <name type="scientific">Cyclopterus lumpus</name>
    <name type="common">Lumpsucker</name>
    <dbReference type="NCBI Taxonomy" id="8103"/>
    <lineage>
        <taxon>Eukaryota</taxon>
        <taxon>Metazoa</taxon>
        <taxon>Chordata</taxon>
        <taxon>Craniata</taxon>
        <taxon>Vertebrata</taxon>
        <taxon>Euteleostomi</taxon>
        <taxon>Actinopterygii</taxon>
        <taxon>Neopterygii</taxon>
        <taxon>Teleostei</taxon>
        <taxon>Neoteleostei</taxon>
        <taxon>Acanthomorphata</taxon>
        <taxon>Eupercaria</taxon>
        <taxon>Perciformes</taxon>
        <taxon>Cottioidei</taxon>
        <taxon>Cottales</taxon>
        <taxon>Cyclopteridae</taxon>
        <taxon>Cyclopterus</taxon>
    </lineage>
</organism>
<dbReference type="InterPro" id="IPR001879">
    <property type="entry name" value="GPCR_2_extracellular_dom"/>
</dbReference>
<feature type="domain" description="G-protein coupled receptors family 2 profile 1" evidence="2">
    <location>
        <begin position="58"/>
        <end position="132"/>
    </location>
</feature>
<dbReference type="InterPro" id="IPR017983">
    <property type="entry name" value="GPCR_2_secretin-like_CS"/>
</dbReference>
<dbReference type="PANTHER" id="PTHR45620:SF21">
    <property type="entry name" value="CALCITONIN GENE-RELATED PEPTIDE TYPE 1 RECEPTOR"/>
    <property type="match status" value="1"/>
</dbReference>
<reference evidence="3" key="1">
    <citation type="submission" date="2025-08" db="UniProtKB">
        <authorList>
            <consortium name="Ensembl"/>
        </authorList>
    </citation>
    <scope>IDENTIFICATION</scope>
</reference>
<dbReference type="GO" id="GO:0001525">
    <property type="term" value="P:angiogenesis"/>
    <property type="evidence" value="ECO:0007669"/>
    <property type="project" value="TreeGrafter"/>
</dbReference>
<dbReference type="Gene3D" id="4.10.1240.10">
    <property type="entry name" value="GPCR, family 2, extracellular hormone receptor domain"/>
    <property type="match status" value="1"/>
</dbReference>
<dbReference type="PANTHER" id="PTHR45620">
    <property type="entry name" value="PDF RECEPTOR-LIKE PROTEIN-RELATED"/>
    <property type="match status" value="1"/>
</dbReference>
<keyword evidence="1" id="KW-0732">Signal</keyword>
<proteinExistence type="predicted"/>
<name>A0A8C2YYU6_CYCLU</name>
<dbReference type="PROSITE" id="PS00649">
    <property type="entry name" value="G_PROTEIN_RECEP_F2_1"/>
    <property type="match status" value="1"/>
</dbReference>
<feature type="signal peptide" evidence="1">
    <location>
        <begin position="1"/>
        <end position="28"/>
    </location>
</feature>
<dbReference type="SUPFAM" id="SSF111418">
    <property type="entry name" value="Hormone receptor domain"/>
    <property type="match status" value="1"/>
</dbReference>
<evidence type="ECO:0000313" key="3">
    <source>
        <dbReference type="Ensembl" id="ENSCLMP00005007409.1"/>
    </source>
</evidence>
<dbReference type="PROSITE" id="PS50227">
    <property type="entry name" value="G_PROTEIN_RECEP_F2_3"/>
    <property type="match status" value="1"/>
</dbReference>